<feature type="transmembrane region" description="Helical" evidence="1">
    <location>
        <begin position="202"/>
        <end position="226"/>
    </location>
</feature>
<comment type="caution">
    <text evidence="2">The sequence shown here is derived from an EMBL/GenBank/DDBJ whole genome shotgun (WGS) entry which is preliminary data.</text>
</comment>
<protein>
    <submittedName>
        <fullName evidence="2">Uncharacterized protein</fullName>
    </submittedName>
</protein>
<dbReference type="Proteomes" id="UP001054902">
    <property type="component" value="Unassembled WGS sequence"/>
</dbReference>
<feature type="transmembrane region" description="Helical" evidence="1">
    <location>
        <begin position="167"/>
        <end position="190"/>
    </location>
</feature>
<name>A0AAD3D856_9STRA</name>
<evidence type="ECO:0000313" key="2">
    <source>
        <dbReference type="EMBL" id="GFH58270.1"/>
    </source>
</evidence>
<keyword evidence="3" id="KW-1185">Reference proteome</keyword>
<dbReference type="AlphaFoldDB" id="A0AAD3D856"/>
<keyword evidence="1" id="KW-0472">Membrane</keyword>
<proteinExistence type="predicted"/>
<evidence type="ECO:0000256" key="1">
    <source>
        <dbReference type="SAM" id="Phobius"/>
    </source>
</evidence>
<organism evidence="2 3">
    <name type="scientific">Chaetoceros tenuissimus</name>
    <dbReference type="NCBI Taxonomy" id="426638"/>
    <lineage>
        <taxon>Eukaryota</taxon>
        <taxon>Sar</taxon>
        <taxon>Stramenopiles</taxon>
        <taxon>Ochrophyta</taxon>
        <taxon>Bacillariophyta</taxon>
        <taxon>Coscinodiscophyceae</taxon>
        <taxon>Chaetocerotophycidae</taxon>
        <taxon>Chaetocerotales</taxon>
        <taxon>Chaetocerotaceae</taxon>
        <taxon>Chaetoceros</taxon>
    </lineage>
</organism>
<reference evidence="2 3" key="1">
    <citation type="journal article" date="2021" name="Sci. Rep.">
        <title>The genome of the diatom Chaetoceros tenuissimus carries an ancient integrated fragment of an extant virus.</title>
        <authorList>
            <person name="Hongo Y."/>
            <person name="Kimura K."/>
            <person name="Takaki Y."/>
            <person name="Yoshida Y."/>
            <person name="Baba S."/>
            <person name="Kobayashi G."/>
            <person name="Nagasaki K."/>
            <person name="Hano T."/>
            <person name="Tomaru Y."/>
        </authorList>
    </citation>
    <scope>NUCLEOTIDE SEQUENCE [LARGE SCALE GENOMIC DNA]</scope>
    <source>
        <strain evidence="2 3">NIES-3715</strain>
    </source>
</reference>
<dbReference type="EMBL" id="BLLK01000062">
    <property type="protein sequence ID" value="GFH58270.1"/>
    <property type="molecule type" value="Genomic_DNA"/>
</dbReference>
<accession>A0AAD3D856</accession>
<keyword evidence="1" id="KW-0812">Transmembrane</keyword>
<sequence>MSSNTEETPLVCKPDKVVYTWETYVQNHTRFLAMLPGYFSAYIIPGRTIKPKDVETVMVTMNNSLSSCPYCTGLHGQLARMAGLSMDAEQDPSNPYVTFSKTFALNSGRGEEVEEALKTLGEKIESTAMAHSVYCLCWALQWGKTTGNSINNARDKIKRFEFSSVNLLDILLLLWYGPLFLIIGILNLILLKVPEVSPKVSAALGAILWFPQALFIAPMGFACFIASGFKVV</sequence>
<evidence type="ECO:0000313" key="3">
    <source>
        <dbReference type="Proteomes" id="UP001054902"/>
    </source>
</evidence>
<gene>
    <name evidence="2" type="ORF">CTEN210_14746</name>
</gene>
<dbReference type="SUPFAM" id="SSF69118">
    <property type="entry name" value="AhpD-like"/>
    <property type="match status" value="1"/>
</dbReference>
<keyword evidence="1" id="KW-1133">Transmembrane helix</keyword>
<dbReference type="InterPro" id="IPR029032">
    <property type="entry name" value="AhpD-like"/>
</dbReference>